<organism evidence="5 6">
    <name type="scientific">Pseudarthrobacter humi</name>
    <dbReference type="NCBI Taxonomy" id="2952523"/>
    <lineage>
        <taxon>Bacteria</taxon>
        <taxon>Bacillati</taxon>
        <taxon>Actinomycetota</taxon>
        <taxon>Actinomycetes</taxon>
        <taxon>Micrococcales</taxon>
        <taxon>Micrococcaceae</taxon>
        <taxon>Pseudarthrobacter</taxon>
    </lineage>
</organism>
<evidence type="ECO:0000259" key="3">
    <source>
        <dbReference type="Pfam" id="PF01408"/>
    </source>
</evidence>
<evidence type="ECO:0000256" key="1">
    <source>
        <dbReference type="ARBA" id="ARBA00023027"/>
    </source>
</evidence>
<dbReference type="InterPro" id="IPR036291">
    <property type="entry name" value="NAD(P)-bd_dom_sf"/>
</dbReference>
<dbReference type="Gene3D" id="3.40.50.720">
    <property type="entry name" value="NAD(P)-binding Rossmann-like Domain"/>
    <property type="match status" value="1"/>
</dbReference>
<dbReference type="InterPro" id="IPR055170">
    <property type="entry name" value="GFO_IDH_MocA-like_dom"/>
</dbReference>
<keyword evidence="1" id="KW-0520">NAD</keyword>
<dbReference type="Gene3D" id="3.30.360.10">
    <property type="entry name" value="Dihydrodipicolinate Reductase, domain 2"/>
    <property type="match status" value="1"/>
</dbReference>
<dbReference type="PANTHER" id="PTHR43249">
    <property type="entry name" value="UDP-N-ACETYL-2-AMINO-2-DEOXY-D-GLUCURONATE OXIDASE"/>
    <property type="match status" value="1"/>
</dbReference>
<dbReference type="SUPFAM" id="SSF55347">
    <property type="entry name" value="Glyceraldehyde-3-phosphate dehydrogenase-like, C-terminal domain"/>
    <property type="match status" value="1"/>
</dbReference>
<evidence type="ECO:0000313" key="6">
    <source>
        <dbReference type="Proteomes" id="UP001524318"/>
    </source>
</evidence>
<dbReference type="EMBL" id="JANCLV010000004">
    <property type="protein sequence ID" value="MCP8999814.1"/>
    <property type="molecule type" value="Genomic_DNA"/>
</dbReference>
<dbReference type="Proteomes" id="UP001524318">
    <property type="component" value="Unassembled WGS sequence"/>
</dbReference>
<feature type="region of interest" description="Disordered" evidence="2">
    <location>
        <begin position="395"/>
        <end position="416"/>
    </location>
</feature>
<name>A0ABT1LMZ1_9MICC</name>
<comment type="caution">
    <text evidence="5">The sequence shown here is derived from an EMBL/GenBank/DDBJ whole genome shotgun (WGS) entry which is preliminary data.</text>
</comment>
<dbReference type="PANTHER" id="PTHR43249:SF1">
    <property type="entry name" value="D-GLUCOSIDE 3-DEHYDROGENASE"/>
    <property type="match status" value="1"/>
</dbReference>
<gene>
    <name evidence="5" type="ORF">NFC73_08735</name>
</gene>
<accession>A0ABT1LMZ1</accession>
<dbReference type="RefSeq" id="WP_254749373.1">
    <property type="nucleotide sequence ID" value="NZ_JANCLV010000004.1"/>
</dbReference>
<proteinExistence type="predicted"/>
<feature type="domain" description="Gfo/Idh/MocA-like oxidoreductase N-terminal" evidence="3">
    <location>
        <begin position="17"/>
        <end position="136"/>
    </location>
</feature>
<dbReference type="InterPro" id="IPR000683">
    <property type="entry name" value="Gfo/Idh/MocA-like_OxRdtase_N"/>
</dbReference>
<protein>
    <submittedName>
        <fullName evidence="5">Gfo/Idh/MocA family oxidoreductase</fullName>
    </submittedName>
</protein>
<keyword evidence="6" id="KW-1185">Reference proteome</keyword>
<evidence type="ECO:0000259" key="4">
    <source>
        <dbReference type="Pfam" id="PF22725"/>
    </source>
</evidence>
<feature type="domain" description="GFO/IDH/MocA-like oxidoreductase" evidence="4">
    <location>
        <begin position="155"/>
        <end position="276"/>
    </location>
</feature>
<dbReference type="Pfam" id="PF01408">
    <property type="entry name" value="GFO_IDH_MocA"/>
    <property type="match status" value="1"/>
</dbReference>
<dbReference type="Pfam" id="PF22725">
    <property type="entry name" value="GFO_IDH_MocA_C3"/>
    <property type="match status" value="1"/>
</dbReference>
<sequence>MSAAPQLNSQGSQHPVLRVAIVGCGVIGRTHAKAVRATPELEVTALVDVIPEAADALAQSIEDGGSPRPAIFSSLTELLGNGNVEVVVLATPSGLHIQQALDVLAAGRHVIIEKPLDASMERSSEILAAARAAEAKGLVATVISQHRFDQASIAVDEAVREGRLGRLTSAIASVSWWRTQRYYDSGAWRGTWAMDGGGAVMNQGVHTVDLLLWFLGRPIEISAKTALLAHENIEVEDTAVATLTFESGALAVLHATTAAYPGLTVRLQVMGSQGSAVIDNDRLEYFHAADAAPAAAGGNMGLLGGGNQAPEELAKYAGTPEEETLDPTVYPAGHIRQYRDIVDAIHAGRPAGVTVRDALTALATVRALYVSATLGQPVLIDDVLAGKYNDVAVRTGTGQAEDMPPRPPYPAAGTPE</sequence>
<evidence type="ECO:0000313" key="5">
    <source>
        <dbReference type="EMBL" id="MCP8999814.1"/>
    </source>
</evidence>
<dbReference type="InterPro" id="IPR052515">
    <property type="entry name" value="Gfo/Idh/MocA_Oxidoreductase"/>
</dbReference>
<dbReference type="SUPFAM" id="SSF51735">
    <property type="entry name" value="NAD(P)-binding Rossmann-fold domains"/>
    <property type="match status" value="1"/>
</dbReference>
<reference evidence="5 6" key="1">
    <citation type="submission" date="2022-06" db="EMBL/GenBank/DDBJ databases">
        <title>Pseudarthrobacter sp. strain RMG13 Genome sequencing and assembly.</title>
        <authorList>
            <person name="Kim I."/>
        </authorList>
    </citation>
    <scope>NUCLEOTIDE SEQUENCE [LARGE SCALE GENOMIC DNA]</scope>
    <source>
        <strain evidence="5 6">RMG13</strain>
    </source>
</reference>
<evidence type="ECO:0000256" key="2">
    <source>
        <dbReference type="SAM" id="MobiDB-lite"/>
    </source>
</evidence>